<evidence type="ECO:0000313" key="2">
    <source>
        <dbReference type="EMBL" id="KNF05008.1"/>
    </source>
</evidence>
<gene>
    <name evidence="2" type="ORF">PSTG_02064</name>
</gene>
<evidence type="ECO:0000313" key="3">
    <source>
        <dbReference type="Proteomes" id="UP000054564"/>
    </source>
</evidence>
<organism evidence="2 3">
    <name type="scientific">Puccinia striiformis f. sp. tritici PST-78</name>
    <dbReference type="NCBI Taxonomy" id="1165861"/>
    <lineage>
        <taxon>Eukaryota</taxon>
        <taxon>Fungi</taxon>
        <taxon>Dikarya</taxon>
        <taxon>Basidiomycota</taxon>
        <taxon>Pucciniomycotina</taxon>
        <taxon>Pucciniomycetes</taxon>
        <taxon>Pucciniales</taxon>
        <taxon>Pucciniaceae</taxon>
        <taxon>Puccinia</taxon>
    </lineage>
</organism>
<feature type="compositionally biased region" description="Basic and acidic residues" evidence="1">
    <location>
        <begin position="293"/>
        <end position="304"/>
    </location>
</feature>
<feature type="region of interest" description="Disordered" evidence="1">
    <location>
        <begin position="291"/>
        <end position="313"/>
    </location>
</feature>
<evidence type="ECO:0000256" key="1">
    <source>
        <dbReference type="SAM" id="MobiDB-lite"/>
    </source>
</evidence>
<feature type="compositionally biased region" description="Polar residues" evidence="1">
    <location>
        <begin position="171"/>
        <end position="182"/>
    </location>
</feature>
<feature type="region of interest" description="Disordered" evidence="1">
    <location>
        <begin position="160"/>
        <end position="198"/>
    </location>
</feature>
<reference evidence="3" key="1">
    <citation type="submission" date="2014-03" db="EMBL/GenBank/DDBJ databases">
        <title>The Genome Sequence of Puccinia striiformis f. sp. tritici PST-78.</title>
        <authorList>
            <consortium name="The Broad Institute Genome Sequencing Platform"/>
            <person name="Cuomo C."/>
            <person name="Hulbert S."/>
            <person name="Chen X."/>
            <person name="Walker B."/>
            <person name="Young S.K."/>
            <person name="Zeng Q."/>
            <person name="Gargeya S."/>
            <person name="Fitzgerald M."/>
            <person name="Haas B."/>
            <person name="Abouelleil A."/>
            <person name="Alvarado L."/>
            <person name="Arachchi H.M."/>
            <person name="Berlin A.M."/>
            <person name="Chapman S.B."/>
            <person name="Goldberg J."/>
            <person name="Griggs A."/>
            <person name="Gujja S."/>
            <person name="Hansen M."/>
            <person name="Howarth C."/>
            <person name="Imamovic A."/>
            <person name="Larimer J."/>
            <person name="McCowan C."/>
            <person name="Montmayeur A."/>
            <person name="Murphy C."/>
            <person name="Neiman D."/>
            <person name="Pearson M."/>
            <person name="Priest M."/>
            <person name="Roberts A."/>
            <person name="Saif S."/>
            <person name="Shea T."/>
            <person name="Sisk P."/>
            <person name="Sykes S."/>
            <person name="Wortman J."/>
            <person name="Nusbaum C."/>
            <person name="Birren B."/>
        </authorList>
    </citation>
    <scope>NUCLEOTIDE SEQUENCE [LARGE SCALE GENOMIC DNA]</scope>
    <source>
        <strain evidence="3">race PST-78</strain>
    </source>
</reference>
<sequence length="1412" mass="157161">MPADGTVPDLLRKILSISQSKSKIPQGTQDDKIFRCFGCPPDADEEEGMWYVVNQALDSCFGIENCEENLRSGKYGIEVVLHYLEEARKDVSWKEDVLLAIKLQRIYKYAGGVIATSSTSLLASSSAPKNKNGHPKPTSSTSNPNEFKKKFCPAKVTLNTSEAKSGRPKSKTSSSPIVNSSGPIKLKTPTLSNSKPIASKSNLSKTKINRKILLKCPKSNKEAVCDGCSIVKRDDGDSPQDLIFKCHCGGPRIILSKGRVQNAEIHWSSNSCKSKTASVSNTRPLTKYFSQRRSHDCNNTKSDRLAPTPPPKKKTIQILCSGLNDKTWPRDRVQAPKFSILQCIKGSPSTHHGAPPQHLVCQELFGTTKESELTQEEFQELLQTLELKSRWIIRRHEATAGIFSSKCERLVDVPPSTESKVVCSQCLLLKDDNSLIKAINREYTTGDTVKYIPAVLMERDLFFAKLVHFEELQQLHSSLEPHSTAGDNSFWTTLAVHAKHGLFDQMHAFQGLVKSVATRAEREAAGKALNGMHFDSYFDSFLTTMAAMSPAAAKYFRDTFHGRSLRSMRHQRQKNGGQIDDGIVLTNFKRVAGYIKALGYTGPLALASDQTVCVKSLRSHNGHLIGAQGGDVAFSTLEEISELVKKITTTDQLCSKVRLYTIQVPLPKVPLFVVALIASYDKETAEEIAASHISVLNFCSKVGMSIVSIGSDGAATEIAALRFLQNSVNQHLSFHKADAGISIQVPLMGNPQRPVVPVQDPKHACKTAANQILSGARLLSFGKFHLNISHLVALLGQSSPLYAGDVLNCDKQDDGCAYRTMNWETLEASLQSPQHTGLAIYLYLFGELTDAWLSPTMDHLDRIRSAWTCIFFMQFWHHSINDQSNPLMSIARNGISRQSYEIFHFLGKALIGLIISHREYYLTVPLLPWKHGTEACEHIFGWMRVIMPNFTVLDARQMLPKIFAIVKNVMGGQMKMPESDHLQSGYKYNFTNKLVADSYEHLAHFPSNLEITHELAVAESQARKIAMFAGIDPSFFTTSPLSSPNATPNDDEDANEGNTSADYEVVYACVPGETPLSDIMYDAAISMGEKQQVDSSYSHIDMDNEHELLSNQTRMSISNLLNPIPSKPPTLSTDFLATRSEDKYQLVIKSVDGSDYELNHDLMIDLRKKHDTQNRHHHSGNENRKQKNFLLAASNQSQFNLEPNGRLQPSECSKLVALILKENTSQQSSIARMHRWNIQVQFNLSEVRNTSTHVDVNAQLLVQGGTVSKTNELVYGKYAVIIEDMKMYIGKVLATYEHISGKHRWLANATSRAKLSYVSVQLYFLYQPHIPIAAGFFASTPTSCIFAHLEAVHLHHLFPISEGLNITDVEGNCVSIPRRLQPLLLSMSQAPFLAHWQEEFLRAKAHSKKKTS</sequence>
<dbReference type="EMBL" id="AJIL01000010">
    <property type="protein sequence ID" value="KNF05008.1"/>
    <property type="molecule type" value="Genomic_DNA"/>
</dbReference>
<feature type="region of interest" description="Disordered" evidence="1">
    <location>
        <begin position="123"/>
        <end position="147"/>
    </location>
</feature>
<dbReference type="Proteomes" id="UP000054564">
    <property type="component" value="Unassembled WGS sequence"/>
</dbReference>
<keyword evidence="3" id="KW-1185">Reference proteome</keyword>
<dbReference type="STRING" id="1165861.A0A0L0W0G9"/>
<dbReference type="OrthoDB" id="2507437at2759"/>
<name>A0A0L0W0G9_9BASI</name>
<comment type="caution">
    <text evidence="2">The sequence shown here is derived from an EMBL/GenBank/DDBJ whole genome shotgun (WGS) entry which is preliminary data.</text>
</comment>
<accession>A0A0L0W0G9</accession>
<proteinExistence type="predicted"/>
<feature type="compositionally biased region" description="Polar residues" evidence="1">
    <location>
        <begin position="189"/>
        <end position="198"/>
    </location>
</feature>
<protein>
    <submittedName>
        <fullName evidence="2">Uncharacterized protein</fullName>
    </submittedName>
</protein>